<dbReference type="PANTHER" id="PTHR30349">
    <property type="entry name" value="PHAGE INTEGRASE-RELATED"/>
    <property type="match status" value="1"/>
</dbReference>
<proteinExistence type="inferred from homology"/>
<dbReference type="PANTHER" id="PTHR30349:SF64">
    <property type="entry name" value="PROPHAGE INTEGRASE INTD-RELATED"/>
    <property type="match status" value="1"/>
</dbReference>
<sequence>MWIEELAKGKYKYIERYKDPYTEELKKVSITLTSKSNVAKKQAQKELNEKIDRILTAEKKSDHTLQELLDEWWDFHSQTVRSNTIRNYTNIMKSFKKNDNLNLKAKIRNTDSQFFQKFINSLTFSHVQKSKYKSVLNMAFDYAVNMQYVKDNPMKKVIIPKPPKTLETFSRVQDLYLEKEEVNRLLTAYYSSHQSKRMGNLVEFMYLTGVRIGEAISLQVKNYRKEEKLLDIHGTLDYSKGYKNATKELPKTDASYRTIGISNRVIEILDEVILENKLKYDHYDNDSYIFIGKTGLPIQVNTFNAALDYNNEKLGDKKINKKLHSHIFRHSHISLLSELNIPIKAIMQRVGHDDEKTTLKIYTHVTEKQKTDIVEKLNNLGF</sequence>
<dbReference type="PROSITE" id="PS51900">
    <property type="entry name" value="CB"/>
    <property type="match status" value="1"/>
</dbReference>
<keyword evidence="3" id="KW-0233">DNA recombination</keyword>
<dbReference type="RefSeq" id="WP_060815383.1">
    <property type="nucleotide sequence ID" value="NZ_CAJSYR010000009.1"/>
</dbReference>
<dbReference type="GO" id="GO:0015074">
    <property type="term" value="P:DNA integration"/>
    <property type="evidence" value="ECO:0007669"/>
    <property type="project" value="InterPro"/>
</dbReference>
<dbReference type="InterPro" id="IPR002104">
    <property type="entry name" value="Integrase_catalytic"/>
</dbReference>
<dbReference type="Gene3D" id="1.10.150.130">
    <property type="match status" value="1"/>
</dbReference>
<dbReference type="InterPro" id="IPR050090">
    <property type="entry name" value="Tyrosine_recombinase_XerCD"/>
</dbReference>
<dbReference type="InterPro" id="IPR013762">
    <property type="entry name" value="Integrase-like_cat_sf"/>
</dbReference>
<protein>
    <submittedName>
        <fullName evidence="7">Integrase, putative</fullName>
    </submittedName>
</protein>
<dbReference type="Gene3D" id="1.10.443.10">
    <property type="entry name" value="Intergrase catalytic core"/>
    <property type="match status" value="1"/>
</dbReference>
<evidence type="ECO:0000313" key="8">
    <source>
        <dbReference type="Proteomes" id="UP000254807"/>
    </source>
</evidence>
<feature type="domain" description="Tyr recombinase" evidence="5">
    <location>
        <begin position="172"/>
        <end position="375"/>
    </location>
</feature>
<keyword evidence="8" id="KW-1185">Reference proteome</keyword>
<dbReference type="EMBL" id="UFYW01000001">
    <property type="protein sequence ID" value="STD84245.1"/>
    <property type="molecule type" value="Genomic_DNA"/>
</dbReference>
<reference evidence="7 8" key="1">
    <citation type="submission" date="2018-06" db="EMBL/GenBank/DDBJ databases">
        <authorList>
            <consortium name="Pathogen Informatics"/>
            <person name="Doyle S."/>
        </authorList>
    </citation>
    <scope>NUCLEOTIDE SEQUENCE [LARGE SCALE GENOMIC DNA]</scope>
    <source>
        <strain evidence="7 8">NCTC12360</strain>
    </source>
</reference>
<keyword evidence="2 4" id="KW-0238">DNA-binding</keyword>
<evidence type="ECO:0000256" key="1">
    <source>
        <dbReference type="ARBA" id="ARBA00008857"/>
    </source>
</evidence>
<evidence type="ECO:0000259" key="6">
    <source>
        <dbReference type="PROSITE" id="PS51900"/>
    </source>
</evidence>
<evidence type="ECO:0000256" key="4">
    <source>
        <dbReference type="PROSITE-ProRule" id="PRU01248"/>
    </source>
</evidence>
<dbReference type="InterPro" id="IPR010998">
    <property type="entry name" value="Integrase_recombinase_N"/>
</dbReference>
<dbReference type="Pfam" id="PF00589">
    <property type="entry name" value="Phage_integrase"/>
    <property type="match status" value="1"/>
</dbReference>
<comment type="similarity">
    <text evidence="1">Belongs to the 'phage' integrase family.</text>
</comment>
<dbReference type="PROSITE" id="PS51898">
    <property type="entry name" value="TYR_RECOMBINASE"/>
    <property type="match status" value="1"/>
</dbReference>
<dbReference type="InterPro" id="IPR011010">
    <property type="entry name" value="DNA_brk_join_enz"/>
</dbReference>
<name>A0A376H614_ENTGA</name>
<evidence type="ECO:0000256" key="2">
    <source>
        <dbReference type="ARBA" id="ARBA00023125"/>
    </source>
</evidence>
<gene>
    <name evidence="7" type="primary">xerC_7</name>
    <name evidence="7" type="ORF">NCTC12360_02774</name>
</gene>
<feature type="domain" description="Core-binding (CB)" evidence="6">
    <location>
        <begin position="63"/>
        <end position="144"/>
    </location>
</feature>
<dbReference type="GO" id="GO:0006310">
    <property type="term" value="P:DNA recombination"/>
    <property type="evidence" value="ECO:0007669"/>
    <property type="project" value="UniProtKB-KW"/>
</dbReference>
<organism evidence="7 8">
    <name type="scientific">Enterococcus gallinarum</name>
    <dbReference type="NCBI Taxonomy" id="1353"/>
    <lineage>
        <taxon>Bacteria</taxon>
        <taxon>Bacillati</taxon>
        <taxon>Bacillota</taxon>
        <taxon>Bacilli</taxon>
        <taxon>Lactobacillales</taxon>
        <taxon>Enterococcaceae</taxon>
        <taxon>Enterococcus</taxon>
    </lineage>
</organism>
<accession>A0A376H614</accession>
<evidence type="ECO:0000256" key="3">
    <source>
        <dbReference type="ARBA" id="ARBA00023172"/>
    </source>
</evidence>
<evidence type="ECO:0000313" key="7">
    <source>
        <dbReference type="EMBL" id="STD84245.1"/>
    </source>
</evidence>
<dbReference type="GO" id="GO:0003677">
    <property type="term" value="F:DNA binding"/>
    <property type="evidence" value="ECO:0007669"/>
    <property type="project" value="UniProtKB-UniRule"/>
</dbReference>
<dbReference type="AlphaFoldDB" id="A0A376H614"/>
<dbReference type="OrthoDB" id="9803188at2"/>
<evidence type="ECO:0000259" key="5">
    <source>
        <dbReference type="PROSITE" id="PS51898"/>
    </source>
</evidence>
<dbReference type="SUPFAM" id="SSF56349">
    <property type="entry name" value="DNA breaking-rejoining enzymes"/>
    <property type="match status" value="1"/>
</dbReference>
<dbReference type="Proteomes" id="UP000254807">
    <property type="component" value="Unassembled WGS sequence"/>
</dbReference>
<dbReference type="CDD" id="cd01189">
    <property type="entry name" value="INT_ICEBs1_C_like"/>
    <property type="match status" value="1"/>
</dbReference>
<dbReference type="InterPro" id="IPR044068">
    <property type="entry name" value="CB"/>
</dbReference>